<feature type="domain" description="M23ase beta-sheet core" evidence="4">
    <location>
        <begin position="414"/>
        <end position="512"/>
    </location>
</feature>
<dbReference type="PANTHER" id="PTHR45688:SF13">
    <property type="entry name" value="ALANINE--GLYOXYLATE AMINOTRANSFERASE 2-LIKE"/>
    <property type="match status" value="1"/>
</dbReference>
<dbReference type="Gene3D" id="3.90.1150.10">
    <property type="entry name" value="Aspartate Aminotransferase, domain 1"/>
    <property type="match status" value="1"/>
</dbReference>
<comment type="cofactor">
    <cofactor evidence="1">
        <name>pyridoxal 5'-phosphate</name>
        <dbReference type="ChEBI" id="CHEBI:597326"/>
    </cofactor>
</comment>
<dbReference type="SUPFAM" id="SSF56112">
    <property type="entry name" value="Protein kinase-like (PK-like)"/>
    <property type="match status" value="1"/>
</dbReference>
<dbReference type="InterPro" id="IPR016047">
    <property type="entry name" value="M23ase_b-sheet_dom"/>
</dbReference>
<dbReference type="InterPro" id="IPR002575">
    <property type="entry name" value="Aminoglycoside_PTrfase"/>
</dbReference>
<dbReference type="GO" id="GO:0030170">
    <property type="term" value="F:pyridoxal phosphate binding"/>
    <property type="evidence" value="ECO:0007669"/>
    <property type="project" value="InterPro"/>
</dbReference>
<evidence type="ECO:0000313" key="6">
    <source>
        <dbReference type="EMBL" id="PPK86193.1"/>
    </source>
</evidence>
<feature type="domain" description="Aminoglycoside phosphotransferase" evidence="5">
    <location>
        <begin position="31"/>
        <end position="235"/>
    </location>
</feature>
<dbReference type="InterPro" id="IPR015421">
    <property type="entry name" value="PyrdxlP-dep_Trfase_major"/>
</dbReference>
<dbReference type="GO" id="GO:0016829">
    <property type="term" value="F:lyase activity"/>
    <property type="evidence" value="ECO:0007669"/>
    <property type="project" value="UniProtKB-KW"/>
</dbReference>
<dbReference type="Gene3D" id="2.70.70.10">
    <property type="entry name" value="Glucose Permease (Domain IIA)"/>
    <property type="match status" value="1"/>
</dbReference>
<dbReference type="GO" id="GO:0016301">
    <property type="term" value="F:kinase activity"/>
    <property type="evidence" value="ECO:0007669"/>
    <property type="project" value="UniProtKB-KW"/>
</dbReference>
<dbReference type="AlphaFoldDB" id="A0A2S6I4U1"/>
<keyword evidence="7" id="KW-1185">Reference proteome</keyword>
<dbReference type="SUPFAM" id="SSF53383">
    <property type="entry name" value="PLP-dependent transferases"/>
    <property type="match status" value="1"/>
</dbReference>
<dbReference type="OrthoDB" id="9801052at2"/>
<dbReference type="InterPro" id="IPR015424">
    <property type="entry name" value="PyrdxlP-dep_Trfase"/>
</dbReference>
<comment type="caution">
    <text evidence="6">The sequence shown here is derived from an EMBL/GenBank/DDBJ whole genome shotgun (WGS) entry which is preliminary data.</text>
</comment>
<dbReference type="InterPro" id="IPR011055">
    <property type="entry name" value="Dup_hybrid_motif"/>
</dbReference>
<proteinExistence type="inferred from homology"/>
<keyword evidence="3" id="KW-0663">Pyridoxal phosphate</keyword>
<dbReference type="Proteomes" id="UP000237662">
    <property type="component" value="Unassembled WGS sequence"/>
</dbReference>
<dbReference type="Pfam" id="PF01551">
    <property type="entry name" value="Peptidase_M23"/>
    <property type="match status" value="1"/>
</dbReference>
<evidence type="ECO:0000256" key="3">
    <source>
        <dbReference type="ARBA" id="ARBA00022898"/>
    </source>
</evidence>
<dbReference type="SUPFAM" id="SSF51261">
    <property type="entry name" value="Duplicated hybrid motif"/>
    <property type="match status" value="1"/>
</dbReference>
<dbReference type="InterPro" id="IPR049704">
    <property type="entry name" value="Aminotrans_3_PPA_site"/>
</dbReference>
<evidence type="ECO:0000313" key="7">
    <source>
        <dbReference type="Proteomes" id="UP000237662"/>
    </source>
</evidence>
<dbReference type="Pfam" id="PF00202">
    <property type="entry name" value="Aminotran_3"/>
    <property type="match status" value="1"/>
</dbReference>
<dbReference type="Pfam" id="PF01636">
    <property type="entry name" value="APH"/>
    <property type="match status" value="1"/>
</dbReference>
<organism evidence="6 7">
    <name type="scientific">Neolewinella xylanilytica</name>
    <dbReference type="NCBI Taxonomy" id="1514080"/>
    <lineage>
        <taxon>Bacteria</taxon>
        <taxon>Pseudomonadati</taxon>
        <taxon>Bacteroidota</taxon>
        <taxon>Saprospiria</taxon>
        <taxon>Saprospirales</taxon>
        <taxon>Lewinellaceae</taxon>
        <taxon>Neolewinella</taxon>
    </lineage>
</organism>
<dbReference type="PROSITE" id="PS00600">
    <property type="entry name" value="AA_TRANSFER_CLASS_3"/>
    <property type="match status" value="1"/>
</dbReference>
<evidence type="ECO:0000259" key="5">
    <source>
        <dbReference type="Pfam" id="PF01636"/>
    </source>
</evidence>
<evidence type="ECO:0000256" key="2">
    <source>
        <dbReference type="ARBA" id="ARBA00008954"/>
    </source>
</evidence>
<comment type="similarity">
    <text evidence="2">Belongs to the class-III pyridoxal-phosphate-dependent aminotransferase family.</text>
</comment>
<accession>A0A2S6I4U1</accession>
<dbReference type="EMBL" id="PTJC01000006">
    <property type="protein sequence ID" value="PPK86193.1"/>
    <property type="molecule type" value="Genomic_DNA"/>
</dbReference>
<keyword evidence="6" id="KW-0808">Transferase</keyword>
<keyword evidence="6" id="KW-0418">Kinase</keyword>
<dbReference type="GO" id="GO:0008483">
    <property type="term" value="F:transaminase activity"/>
    <property type="evidence" value="ECO:0007669"/>
    <property type="project" value="InterPro"/>
</dbReference>
<dbReference type="InterPro" id="IPR011009">
    <property type="entry name" value="Kinase-like_dom_sf"/>
</dbReference>
<dbReference type="Gene3D" id="3.40.640.10">
    <property type="entry name" value="Type I PLP-dependent aspartate aminotransferase-like (Major domain)"/>
    <property type="match status" value="1"/>
</dbReference>
<evidence type="ECO:0000259" key="4">
    <source>
        <dbReference type="Pfam" id="PF01551"/>
    </source>
</evidence>
<sequence length="976" mass="107150">MDMARLYAALSELSIPESEIDSLASLPGEVDRNYFLRTAAGAEYLVKIRHPDHFDQAPVLSHLSGKSLPFSVPIVVGSIEVPWLGVDYWLHLYRWVPGRLLSERNPITDTILRAWGEQVGRLHRALSDLDYPAVRRVYKWDPLRVESCHDRLVHLDPDQRRLAEYFLSRLNRLDWEALPRSVCYNDAHEHNLIVNDGGRVTGIIDFGDTVHTVSVSEVAVACAYAGMQQPDPLGAMRRLVEGYHSASPLSEAEVEVLYDLIAARLLLTVTIAAENRPLQPDNPYLSVSEAPAWDLLNRWRTLPPRLARATFRLAAGFSAHATRDAYDRWVTTAACHPVLGRLGKILPLDLSVGSTQLGGNANFWELPRFVTLLRRLLEDSGAEVAVGGYGEVRPVYTTDAFQGLGNAGPRWRSVHLGLDFWTATANETVFAPLDGEIYATGIDPTPGGYGGTVLIAHTPLPGLTFYTLYGHLAYESLQHWGAGARVQAGQPIAKLGGTDGNGGWPPHLHFQVLLDLLDMGVDYPGVAYPEERDVWLGLCPDPRTLQPGSLPAEASVMYPVPTLLDARKRRLGYGLSVSYRQPLQMLRGYRQYLYDDTGRRFLDTVNNVAHVGHEHPAVVEAARRQLAVLNTNTRYLHPAVLEFAEALVATLPEGLSVVHVVNSGSEANDLALRMAEAVTGNRQVAAMEMGYHGNTSRSVEVSSYKFGRPGGKGRPKHTFIYDLPGPDFRELTALPPGTWSFIGETILSCAGQIVLPPGFLPRLYRAIRATGGICIADEVQTGVGRTGAHWWAFESQGVLPDIVTIGKPIGNGHPIGAVVCTPRVAEAFANGMEYFNTFGGNPVSAAVGMSVLDTVKREGLRENAAQTGNYLVGMLDELRHRHPVITDVRGQGLFLGVELRDSRGHPDGPRAAYLKQRMRELGFLMSTDGPDDNVLKIKPPMCFTRDNAELLCAYLDRVCREDAMRPTSGPLAGQSG</sequence>
<dbReference type="InterPro" id="IPR005814">
    <property type="entry name" value="Aminotrans_3"/>
</dbReference>
<evidence type="ECO:0000256" key="1">
    <source>
        <dbReference type="ARBA" id="ARBA00001933"/>
    </source>
</evidence>
<dbReference type="InterPro" id="IPR015422">
    <property type="entry name" value="PyrdxlP-dep_Trfase_small"/>
</dbReference>
<keyword evidence="6" id="KW-0456">Lyase</keyword>
<protein>
    <submittedName>
        <fullName evidence="6">Hydroxylysine kinase /5-phosphonooxy-L-lysine phospho-lyase</fullName>
    </submittedName>
</protein>
<gene>
    <name evidence="6" type="ORF">CLV84_3114</name>
</gene>
<dbReference type="PANTHER" id="PTHR45688">
    <property type="match status" value="1"/>
</dbReference>
<name>A0A2S6I4U1_9BACT</name>
<dbReference type="Gene3D" id="3.90.1200.10">
    <property type="match status" value="1"/>
</dbReference>
<reference evidence="6 7" key="1">
    <citation type="submission" date="2018-02" db="EMBL/GenBank/DDBJ databases">
        <title>Genomic Encyclopedia of Archaeal and Bacterial Type Strains, Phase II (KMG-II): from individual species to whole genera.</title>
        <authorList>
            <person name="Goeker M."/>
        </authorList>
    </citation>
    <scope>NUCLEOTIDE SEQUENCE [LARGE SCALE GENOMIC DNA]</scope>
    <source>
        <strain evidence="6 7">DSM 29526</strain>
    </source>
</reference>
<dbReference type="CDD" id="cd00610">
    <property type="entry name" value="OAT_like"/>
    <property type="match status" value="1"/>
</dbReference>
<dbReference type="CDD" id="cd12797">
    <property type="entry name" value="M23_peptidase"/>
    <property type="match status" value="1"/>
</dbReference>